<dbReference type="Gene3D" id="3.40.30.10">
    <property type="entry name" value="Glutaredoxin"/>
    <property type="match status" value="1"/>
</dbReference>
<dbReference type="Pfam" id="PF13098">
    <property type="entry name" value="Thioredoxin_2"/>
    <property type="match status" value="1"/>
</dbReference>
<dbReference type="SUPFAM" id="SSF52833">
    <property type="entry name" value="Thioredoxin-like"/>
    <property type="match status" value="1"/>
</dbReference>
<dbReference type="InterPro" id="IPR033954">
    <property type="entry name" value="DiS-bond_Isoase_DsbC/G"/>
</dbReference>
<dbReference type="AlphaFoldDB" id="A0A366H312"/>
<dbReference type="InterPro" id="IPR018950">
    <property type="entry name" value="DiS-bond_isomerase_DsbC/G_N"/>
</dbReference>
<gene>
    <name evidence="10" type="ORF">DFR37_11339</name>
</gene>
<dbReference type="OrthoDB" id="12976at2"/>
<protein>
    <recommendedName>
        <fullName evidence="7">Thiol:disulfide interchange protein</fullName>
    </recommendedName>
</protein>
<feature type="domain" description="Thioredoxin-like fold" evidence="9">
    <location>
        <begin position="137"/>
        <end position="257"/>
    </location>
</feature>
<keyword evidence="4 7" id="KW-0574">Periplasm</keyword>
<keyword evidence="5" id="KW-1015">Disulfide bond</keyword>
<sequence>MVRPFSGLFLAAFAGGILAAGMGAAVAQTSAPAVVSTQQAAAAQPVTPETLAQVKQAFEHRFEGIKVAAVNPTPLPGLFEVQVESDLMYTDIDANYVLQGSLIDARARVDLTAQRLAKLSEVPFDSLPLDKAIKQVRGNGERKIAVFEDPNCGYCKQLHRTLESVDNITIYTLLFPILSPDSNVKARNIWCAKDKAATWRDWMVNAKTPAEAQCDTPIDELLAFGRKLRVQGTPAIFFADGSRVNGALPLDALNKKLASVKVD</sequence>
<evidence type="ECO:0000256" key="6">
    <source>
        <dbReference type="ARBA" id="ARBA00023284"/>
    </source>
</evidence>
<evidence type="ECO:0000259" key="8">
    <source>
        <dbReference type="Pfam" id="PF10411"/>
    </source>
</evidence>
<dbReference type="EMBL" id="QNRQ01000013">
    <property type="protein sequence ID" value="RBP36208.1"/>
    <property type="molecule type" value="Genomic_DNA"/>
</dbReference>
<dbReference type="Proteomes" id="UP000253628">
    <property type="component" value="Unassembled WGS sequence"/>
</dbReference>
<comment type="similarity">
    <text evidence="2 7">Belongs to the thioredoxin family. DsbC subfamily.</text>
</comment>
<organism evidence="10 11">
    <name type="scientific">Eoetvoesiella caeni</name>
    <dbReference type="NCBI Taxonomy" id="645616"/>
    <lineage>
        <taxon>Bacteria</taxon>
        <taxon>Pseudomonadati</taxon>
        <taxon>Pseudomonadota</taxon>
        <taxon>Betaproteobacteria</taxon>
        <taxon>Burkholderiales</taxon>
        <taxon>Alcaligenaceae</taxon>
        <taxon>Eoetvoesiella</taxon>
    </lineage>
</organism>
<comment type="caution">
    <text evidence="10">The sequence shown here is derived from an EMBL/GenBank/DDBJ whole genome shotgun (WGS) entry which is preliminary data.</text>
</comment>
<evidence type="ECO:0000259" key="9">
    <source>
        <dbReference type="Pfam" id="PF13098"/>
    </source>
</evidence>
<keyword evidence="6 7" id="KW-0676">Redox-active center</keyword>
<dbReference type="InterPro" id="IPR012336">
    <property type="entry name" value="Thioredoxin-like_fold"/>
</dbReference>
<feature type="signal peptide" evidence="7">
    <location>
        <begin position="1"/>
        <end position="19"/>
    </location>
</feature>
<evidence type="ECO:0000256" key="3">
    <source>
        <dbReference type="ARBA" id="ARBA00022729"/>
    </source>
</evidence>
<proteinExistence type="inferred from homology"/>
<evidence type="ECO:0000256" key="5">
    <source>
        <dbReference type="ARBA" id="ARBA00023157"/>
    </source>
</evidence>
<dbReference type="PROSITE" id="PS00194">
    <property type="entry name" value="THIOREDOXIN_1"/>
    <property type="match status" value="1"/>
</dbReference>
<dbReference type="InterPro" id="IPR036249">
    <property type="entry name" value="Thioredoxin-like_sf"/>
</dbReference>
<evidence type="ECO:0000313" key="10">
    <source>
        <dbReference type="EMBL" id="RBP36208.1"/>
    </source>
</evidence>
<dbReference type="Pfam" id="PF10411">
    <property type="entry name" value="DsbC_N"/>
    <property type="match status" value="1"/>
</dbReference>
<dbReference type="PANTHER" id="PTHR35272">
    <property type="entry name" value="THIOL:DISULFIDE INTERCHANGE PROTEIN DSBC-RELATED"/>
    <property type="match status" value="1"/>
</dbReference>
<feature type="domain" description="Disulphide bond isomerase DsbC/G N-terminal" evidence="8">
    <location>
        <begin position="47"/>
        <end position="113"/>
    </location>
</feature>
<dbReference type="Gene3D" id="3.10.450.70">
    <property type="entry name" value="Disulphide bond isomerase, DsbC/G, N-terminal"/>
    <property type="match status" value="1"/>
</dbReference>
<keyword evidence="11" id="KW-1185">Reference proteome</keyword>
<reference evidence="10 11" key="1">
    <citation type="submission" date="2018-06" db="EMBL/GenBank/DDBJ databases">
        <title>Genomic Encyclopedia of Type Strains, Phase IV (KMG-IV): sequencing the most valuable type-strain genomes for metagenomic binning, comparative biology and taxonomic classification.</title>
        <authorList>
            <person name="Goeker M."/>
        </authorList>
    </citation>
    <scope>NUCLEOTIDE SEQUENCE [LARGE SCALE GENOMIC DNA]</scope>
    <source>
        <strain evidence="10 11">DSM 25520</strain>
    </source>
</reference>
<name>A0A366H312_9BURK</name>
<evidence type="ECO:0000313" key="11">
    <source>
        <dbReference type="Proteomes" id="UP000253628"/>
    </source>
</evidence>
<dbReference type="CDD" id="cd03020">
    <property type="entry name" value="DsbA_DsbC_DsbG"/>
    <property type="match status" value="1"/>
</dbReference>
<keyword evidence="3 7" id="KW-0732">Signal</keyword>
<comment type="subcellular location">
    <subcellularLocation>
        <location evidence="1 7">Periplasm</location>
    </subcellularLocation>
</comment>
<dbReference type="InterPro" id="IPR017937">
    <property type="entry name" value="Thioredoxin_CS"/>
</dbReference>
<evidence type="ECO:0000256" key="1">
    <source>
        <dbReference type="ARBA" id="ARBA00004418"/>
    </source>
</evidence>
<evidence type="ECO:0000256" key="4">
    <source>
        <dbReference type="ARBA" id="ARBA00022764"/>
    </source>
</evidence>
<feature type="chain" id="PRO_5016479806" description="Thiol:disulfide interchange protein" evidence="7">
    <location>
        <begin position="20"/>
        <end position="263"/>
    </location>
</feature>
<evidence type="ECO:0000256" key="7">
    <source>
        <dbReference type="RuleBase" id="RU364038"/>
    </source>
</evidence>
<evidence type="ECO:0000256" key="2">
    <source>
        <dbReference type="ARBA" id="ARBA00009813"/>
    </source>
</evidence>
<comment type="function">
    <text evidence="7">Required for disulfide bond formation in some periplasmic proteins. Acts by transferring its disulfide bond to other proteins and is reduced in the process.</text>
</comment>
<dbReference type="SUPFAM" id="SSF54423">
    <property type="entry name" value="DsbC/DsbG N-terminal domain-like"/>
    <property type="match status" value="1"/>
</dbReference>
<dbReference type="GO" id="GO:0042597">
    <property type="term" value="C:periplasmic space"/>
    <property type="evidence" value="ECO:0007669"/>
    <property type="project" value="UniProtKB-SubCell"/>
</dbReference>
<dbReference type="PANTHER" id="PTHR35272:SF3">
    <property type="entry name" value="THIOL:DISULFIDE INTERCHANGE PROTEIN DSBC"/>
    <property type="match status" value="1"/>
</dbReference>
<accession>A0A366H312</accession>
<dbReference type="InterPro" id="IPR009094">
    <property type="entry name" value="DiS-bond_isomerase_DsbC/G_N_sf"/>
</dbReference>
<dbReference type="InterPro" id="IPR051470">
    <property type="entry name" value="Thiol:disulfide_interchange"/>
</dbReference>